<dbReference type="Proteomes" id="UP000325577">
    <property type="component" value="Linkage Group LG19"/>
</dbReference>
<feature type="compositionally biased region" description="Polar residues" evidence="1">
    <location>
        <begin position="1"/>
        <end position="12"/>
    </location>
</feature>
<sequence length="382" mass="39845">MDSFHGDSSTPSLRGRRNLNNGSHGGCGGGGSSARVARGIQTNKHPICPAFCGKEGLSLQEQNSEFPLAQCGTKWLTKKCAKNQYPLGTSGSFERAGGPSQDHKKADGTAISSSDLGSNRKEAIGDQLVGHVRNQGKEVQAVQGGVSAQKEAFSELICSTKKLSYSDVGGGNTLGVKRVQLVDVKGGNTLGVKRVQLVGNVSNQGNEEQAVQGGVSTRKEAFSELICSSKGLSIHAKNGEHPLGNLWIDGGEGGPSIGMQKAESAVGAATFCPAMGSNSDGAKEERPLDKRGKQEAGVGAVQDLLIATNCTVSDLKCANMGLSSLASNGGKLGLQNRLHIKAENVANPIGQSWSQVVNNNVQHKGFTLEYMASSMKEDRVVV</sequence>
<evidence type="ECO:0000313" key="2">
    <source>
        <dbReference type="EMBL" id="KAA8532249.1"/>
    </source>
</evidence>
<feature type="compositionally biased region" description="Gly residues" evidence="1">
    <location>
        <begin position="23"/>
        <end position="32"/>
    </location>
</feature>
<name>A0A5J5APS8_9ASTE</name>
<reference evidence="2 3" key="1">
    <citation type="submission" date="2019-09" db="EMBL/GenBank/DDBJ databases">
        <title>A chromosome-level genome assembly of the Chinese tupelo Nyssa sinensis.</title>
        <authorList>
            <person name="Yang X."/>
            <person name="Kang M."/>
            <person name="Yang Y."/>
            <person name="Xiong H."/>
            <person name="Wang M."/>
            <person name="Zhang Z."/>
            <person name="Wang Z."/>
            <person name="Wu H."/>
            <person name="Ma T."/>
            <person name="Liu J."/>
            <person name="Xi Z."/>
        </authorList>
    </citation>
    <scope>NUCLEOTIDE SEQUENCE [LARGE SCALE GENOMIC DNA]</scope>
    <source>
        <strain evidence="2">J267</strain>
        <tissue evidence="2">Leaf</tissue>
    </source>
</reference>
<gene>
    <name evidence="2" type="ORF">F0562_032282</name>
</gene>
<evidence type="ECO:0000313" key="3">
    <source>
        <dbReference type="Proteomes" id="UP000325577"/>
    </source>
</evidence>
<dbReference type="EMBL" id="CM018042">
    <property type="protein sequence ID" value="KAA8532249.1"/>
    <property type="molecule type" value="Genomic_DNA"/>
</dbReference>
<organism evidence="2 3">
    <name type="scientific">Nyssa sinensis</name>
    <dbReference type="NCBI Taxonomy" id="561372"/>
    <lineage>
        <taxon>Eukaryota</taxon>
        <taxon>Viridiplantae</taxon>
        <taxon>Streptophyta</taxon>
        <taxon>Embryophyta</taxon>
        <taxon>Tracheophyta</taxon>
        <taxon>Spermatophyta</taxon>
        <taxon>Magnoliopsida</taxon>
        <taxon>eudicotyledons</taxon>
        <taxon>Gunneridae</taxon>
        <taxon>Pentapetalae</taxon>
        <taxon>asterids</taxon>
        <taxon>Cornales</taxon>
        <taxon>Nyssaceae</taxon>
        <taxon>Nyssa</taxon>
    </lineage>
</organism>
<dbReference type="AlphaFoldDB" id="A0A5J5APS8"/>
<keyword evidence="3" id="KW-1185">Reference proteome</keyword>
<feature type="region of interest" description="Disordered" evidence="1">
    <location>
        <begin position="89"/>
        <end position="117"/>
    </location>
</feature>
<protein>
    <submittedName>
        <fullName evidence="2">Uncharacterized protein</fullName>
    </submittedName>
</protein>
<accession>A0A5J5APS8</accession>
<feature type="region of interest" description="Disordered" evidence="1">
    <location>
        <begin position="1"/>
        <end position="34"/>
    </location>
</feature>
<proteinExistence type="predicted"/>
<evidence type="ECO:0000256" key="1">
    <source>
        <dbReference type="SAM" id="MobiDB-lite"/>
    </source>
</evidence>